<dbReference type="EMBL" id="JBDFQZ010000011">
    <property type="protein sequence ID" value="KAK9677296.1"/>
    <property type="molecule type" value="Genomic_DNA"/>
</dbReference>
<evidence type="ECO:0000313" key="5">
    <source>
        <dbReference type="EMBL" id="KAK9677296.1"/>
    </source>
</evidence>
<evidence type="ECO:0000256" key="3">
    <source>
        <dbReference type="SAM" id="SignalP"/>
    </source>
</evidence>
<dbReference type="PANTHER" id="PTHR33138:SF75">
    <property type="entry name" value="WALL-ASSOCIATED RECEPTOR KINASE GALACTURONAN-BINDING DOMAIN-CONTAINING PROTEIN"/>
    <property type="match status" value="1"/>
</dbReference>
<evidence type="ECO:0000259" key="4">
    <source>
        <dbReference type="Pfam" id="PF13947"/>
    </source>
</evidence>
<dbReference type="GO" id="GO:0016020">
    <property type="term" value="C:membrane"/>
    <property type="evidence" value="ECO:0007669"/>
    <property type="project" value="UniProtKB-SubCell"/>
</dbReference>
<dbReference type="PANTHER" id="PTHR33138">
    <property type="entry name" value="OS01G0690200 PROTEIN"/>
    <property type="match status" value="1"/>
</dbReference>
<dbReference type="Proteomes" id="UP001443914">
    <property type="component" value="Unassembled WGS sequence"/>
</dbReference>
<evidence type="ECO:0000256" key="1">
    <source>
        <dbReference type="ARBA" id="ARBA00004167"/>
    </source>
</evidence>
<dbReference type="AlphaFoldDB" id="A0AAW1HLZ1"/>
<sequence length="249" mass="27876">MFSLISSVHFLTVTIFVAFLVLPSSTGVDERYRTCTSALFSCGNIFSSVGYPFWGDGRPKYCGLPALQLQCIHSETGEWPTLTIGSKDEQSYNVASLKHFESNITLELQGFQNIPCTSYNKNISDIFKFSPSVEHIKLVYNCPSKIDAHNFNGSVPCNHGDTKYQAYYVSNMSALKDYASYCSSIEVPVFRKQLDLYNKGKVESLTEVLRQGFITSIRQSVSGVKIQVVHVAHLMFRILCASARMELLT</sequence>
<name>A0AAW1HLZ1_SAPOF</name>
<protein>
    <recommendedName>
        <fullName evidence="4">Wall-associated receptor kinase galacturonan-binding domain-containing protein</fullName>
    </recommendedName>
</protein>
<proteinExistence type="predicted"/>
<dbReference type="InterPro" id="IPR025287">
    <property type="entry name" value="WAK_GUB"/>
</dbReference>
<feature type="domain" description="Wall-associated receptor kinase galacturonan-binding" evidence="4">
    <location>
        <begin position="35"/>
        <end position="105"/>
    </location>
</feature>
<organism evidence="5 6">
    <name type="scientific">Saponaria officinalis</name>
    <name type="common">Common soapwort</name>
    <name type="synonym">Lychnis saponaria</name>
    <dbReference type="NCBI Taxonomy" id="3572"/>
    <lineage>
        <taxon>Eukaryota</taxon>
        <taxon>Viridiplantae</taxon>
        <taxon>Streptophyta</taxon>
        <taxon>Embryophyta</taxon>
        <taxon>Tracheophyta</taxon>
        <taxon>Spermatophyta</taxon>
        <taxon>Magnoliopsida</taxon>
        <taxon>eudicotyledons</taxon>
        <taxon>Gunneridae</taxon>
        <taxon>Pentapetalae</taxon>
        <taxon>Caryophyllales</taxon>
        <taxon>Caryophyllaceae</taxon>
        <taxon>Caryophylleae</taxon>
        <taxon>Saponaria</taxon>
    </lineage>
</organism>
<evidence type="ECO:0000313" key="6">
    <source>
        <dbReference type="Proteomes" id="UP001443914"/>
    </source>
</evidence>
<keyword evidence="6" id="KW-1185">Reference proteome</keyword>
<dbReference type="Pfam" id="PF13947">
    <property type="entry name" value="GUB_WAK_bind"/>
    <property type="match status" value="1"/>
</dbReference>
<accession>A0AAW1HLZ1</accession>
<gene>
    <name evidence="5" type="ORF">RND81_11G134200</name>
</gene>
<keyword evidence="2 3" id="KW-0732">Signal</keyword>
<evidence type="ECO:0000256" key="2">
    <source>
        <dbReference type="ARBA" id="ARBA00022729"/>
    </source>
</evidence>
<dbReference type="GO" id="GO:0030247">
    <property type="term" value="F:polysaccharide binding"/>
    <property type="evidence" value="ECO:0007669"/>
    <property type="project" value="InterPro"/>
</dbReference>
<feature type="chain" id="PRO_5043923470" description="Wall-associated receptor kinase galacturonan-binding domain-containing protein" evidence="3">
    <location>
        <begin position="28"/>
        <end position="249"/>
    </location>
</feature>
<reference evidence="5" key="1">
    <citation type="submission" date="2024-03" db="EMBL/GenBank/DDBJ databases">
        <title>WGS assembly of Saponaria officinalis var. Norfolk2.</title>
        <authorList>
            <person name="Jenkins J."/>
            <person name="Shu S."/>
            <person name="Grimwood J."/>
            <person name="Barry K."/>
            <person name="Goodstein D."/>
            <person name="Schmutz J."/>
            <person name="Leebens-Mack J."/>
            <person name="Osbourn A."/>
        </authorList>
    </citation>
    <scope>NUCLEOTIDE SEQUENCE [LARGE SCALE GENOMIC DNA]</scope>
    <source>
        <strain evidence="5">JIC</strain>
    </source>
</reference>
<comment type="caution">
    <text evidence="5">The sequence shown here is derived from an EMBL/GenBank/DDBJ whole genome shotgun (WGS) entry which is preliminary data.</text>
</comment>
<feature type="signal peptide" evidence="3">
    <location>
        <begin position="1"/>
        <end position="27"/>
    </location>
</feature>
<comment type="subcellular location">
    <subcellularLocation>
        <location evidence="1">Membrane</location>
        <topology evidence="1">Single-pass membrane protein</topology>
    </subcellularLocation>
</comment>